<dbReference type="Proteomes" id="UP000179840">
    <property type="component" value="Unassembled WGS sequence"/>
</dbReference>
<reference evidence="3 4" key="1">
    <citation type="submission" date="2015-06" db="EMBL/GenBank/DDBJ databases">
        <title>Draft genome sequencing of a biphenyl-degrading bacterium, Janthinobacterium lividum MEG1.</title>
        <authorList>
            <person name="Shimodaira J."/>
            <person name="Hatta T."/>
        </authorList>
    </citation>
    <scope>NUCLEOTIDE SEQUENCE [LARGE SCALE GENOMIC DNA]</scope>
    <source>
        <strain evidence="3 4">MEG1</strain>
    </source>
</reference>
<dbReference type="InterPro" id="IPR000073">
    <property type="entry name" value="AB_hydrolase_1"/>
</dbReference>
<dbReference type="Pfam" id="PF00561">
    <property type="entry name" value="Abhydrolase_1"/>
    <property type="match status" value="1"/>
</dbReference>
<dbReference type="PRINTS" id="PR00111">
    <property type="entry name" value="ABHYDROLASE"/>
</dbReference>
<dbReference type="InterPro" id="IPR050266">
    <property type="entry name" value="AB_hydrolase_sf"/>
</dbReference>
<name>A0A1S1UAP4_9BURK</name>
<feature type="signal peptide" evidence="1">
    <location>
        <begin position="1"/>
        <end position="20"/>
    </location>
</feature>
<organism evidence="3 4">
    <name type="scientific">Janthinobacterium lividum</name>
    <dbReference type="NCBI Taxonomy" id="29581"/>
    <lineage>
        <taxon>Bacteria</taxon>
        <taxon>Pseudomonadati</taxon>
        <taxon>Pseudomonadota</taxon>
        <taxon>Betaproteobacteria</taxon>
        <taxon>Burkholderiales</taxon>
        <taxon>Oxalobacteraceae</taxon>
        <taxon>Janthinobacterium</taxon>
    </lineage>
</organism>
<dbReference type="GO" id="GO:0016020">
    <property type="term" value="C:membrane"/>
    <property type="evidence" value="ECO:0007669"/>
    <property type="project" value="TreeGrafter"/>
</dbReference>
<evidence type="ECO:0000313" key="3">
    <source>
        <dbReference type="EMBL" id="OHV96801.1"/>
    </source>
</evidence>
<protein>
    <submittedName>
        <fullName evidence="3">Alpha/beta hydrolase</fullName>
    </submittedName>
</protein>
<gene>
    <name evidence="3" type="ORF">AKG95_13530</name>
</gene>
<dbReference type="EMBL" id="LFKP01000008">
    <property type="protein sequence ID" value="OHV96801.1"/>
    <property type="molecule type" value="Genomic_DNA"/>
</dbReference>
<feature type="domain" description="AB hydrolase-1" evidence="2">
    <location>
        <begin position="48"/>
        <end position="153"/>
    </location>
</feature>
<accession>A0A1S1UAP4</accession>
<dbReference type="InterPro" id="IPR029058">
    <property type="entry name" value="AB_hydrolase_fold"/>
</dbReference>
<comment type="caution">
    <text evidence="3">The sequence shown here is derived from an EMBL/GenBank/DDBJ whole genome shotgun (WGS) entry which is preliminary data.</text>
</comment>
<proteinExistence type="predicted"/>
<dbReference type="PANTHER" id="PTHR43798">
    <property type="entry name" value="MONOACYLGLYCEROL LIPASE"/>
    <property type="match status" value="1"/>
</dbReference>
<keyword evidence="3" id="KW-0378">Hydrolase</keyword>
<sequence length="273" mass="29677">MFKLLPICLLCAATVQPALAALPAPAIDSIDGRQVESLTLRHPTSQDVVVFENGSRATMDKWGVVPERLALDASVFAYHRPGYGNSEVAGAPRDGRTIVEELRAVLRFKGLRPPYVLVGHSLGGLYLQLFARSYPEEVKALVLVDALYPRMVKPVQDFPLLTRIAGQLAFSRAVWREIEQIDATGKMVLSLPDIDKPVVRLENRPASSTAIAVDFGAFRMDKTTRDGVGALYPQAVRMVADSSHQMALTSPDIVEAAIRHVLPGARGKTVAGQ</sequence>
<dbReference type="RefSeq" id="WP_071078352.1">
    <property type="nucleotide sequence ID" value="NZ_LFKP01000008.1"/>
</dbReference>
<evidence type="ECO:0000256" key="1">
    <source>
        <dbReference type="SAM" id="SignalP"/>
    </source>
</evidence>
<dbReference type="PANTHER" id="PTHR43798:SF33">
    <property type="entry name" value="HYDROLASE, PUTATIVE (AFU_ORTHOLOGUE AFUA_2G14860)-RELATED"/>
    <property type="match status" value="1"/>
</dbReference>
<dbReference type="AlphaFoldDB" id="A0A1S1UAP4"/>
<dbReference type="SUPFAM" id="SSF53474">
    <property type="entry name" value="alpha/beta-Hydrolases"/>
    <property type="match status" value="1"/>
</dbReference>
<evidence type="ECO:0000259" key="2">
    <source>
        <dbReference type="Pfam" id="PF00561"/>
    </source>
</evidence>
<dbReference type="Gene3D" id="3.40.50.1820">
    <property type="entry name" value="alpha/beta hydrolase"/>
    <property type="match status" value="1"/>
</dbReference>
<keyword evidence="1" id="KW-0732">Signal</keyword>
<feature type="chain" id="PRO_5010196600" evidence="1">
    <location>
        <begin position="21"/>
        <end position="273"/>
    </location>
</feature>
<dbReference type="GO" id="GO:0016787">
    <property type="term" value="F:hydrolase activity"/>
    <property type="evidence" value="ECO:0007669"/>
    <property type="project" value="UniProtKB-KW"/>
</dbReference>
<evidence type="ECO:0000313" key="4">
    <source>
        <dbReference type="Proteomes" id="UP000179840"/>
    </source>
</evidence>